<dbReference type="Proteomes" id="UP000886501">
    <property type="component" value="Unassembled WGS sequence"/>
</dbReference>
<evidence type="ECO:0000313" key="1">
    <source>
        <dbReference type="EMBL" id="KAF9648941.1"/>
    </source>
</evidence>
<gene>
    <name evidence="1" type="ORF">BDM02DRAFT_2013731</name>
</gene>
<keyword evidence="2" id="KW-1185">Reference proteome</keyword>
<comment type="caution">
    <text evidence="1">The sequence shown here is derived from an EMBL/GenBank/DDBJ whole genome shotgun (WGS) entry which is preliminary data.</text>
</comment>
<reference evidence="1" key="1">
    <citation type="submission" date="2019-10" db="EMBL/GenBank/DDBJ databases">
        <authorList>
            <consortium name="DOE Joint Genome Institute"/>
            <person name="Kuo A."/>
            <person name="Miyauchi S."/>
            <person name="Kiss E."/>
            <person name="Drula E."/>
            <person name="Kohler A."/>
            <person name="Sanchez-Garcia M."/>
            <person name="Andreopoulos B."/>
            <person name="Barry K.W."/>
            <person name="Bonito G."/>
            <person name="Buee M."/>
            <person name="Carver A."/>
            <person name="Chen C."/>
            <person name="Cichocki N."/>
            <person name="Clum A."/>
            <person name="Culley D."/>
            <person name="Crous P.W."/>
            <person name="Fauchery L."/>
            <person name="Girlanda M."/>
            <person name="Hayes R."/>
            <person name="Keri Z."/>
            <person name="Labutti K."/>
            <person name="Lipzen A."/>
            <person name="Lombard V."/>
            <person name="Magnuson J."/>
            <person name="Maillard F."/>
            <person name="Morin E."/>
            <person name="Murat C."/>
            <person name="Nolan M."/>
            <person name="Ohm R."/>
            <person name="Pangilinan J."/>
            <person name="Pereira M."/>
            <person name="Perotto S."/>
            <person name="Peter M."/>
            <person name="Riley R."/>
            <person name="Sitrit Y."/>
            <person name="Stielow B."/>
            <person name="Szollosi G."/>
            <person name="Zifcakova L."/>
            <person name="Stursova M."/>
            <person name="Spatafora J.W."/>
            <person name="Tedersoo L."/>
            <person name="Vaario L.-M."/>
            <person name="Yamada A."/>
            <person name="Yan M."/>
            <person name="Wang P."/>
            <person name="Xu J."/>
            <person name="Bruns T."/>
            <person name="Baldrian P."/>
            <person name="Vilgalys R."/>
            <person name="Henrissat B."/>
            <person name="Grigoriev I.V."/>
            <person name="Hibbett D."/>
            <person name="Nagy L.G."/>
            <person name="Martin F.M."/>
        </authorList>
    </citation>
    <scope>NUCLEOTIDE SEQUENCE</scope>
    <source>
        <strain evidence="1">P2</strain>
    </source>
</reference>
<proteinExistence type="predicted"/>
<accession>A0ACB6ZHP9</accession>
<evidence type="ECO:0000313" key="2">
    <source>
        <dbReference type="Proteomes" id="UP000886501"/>
    </source>
</evidence>
<sequence length="265" mass="29675">MAPYSFDAPDTDAILRSSDGKEFPVHKLILSLSSPVFQGMFGLPQPTDPSPQIASIDVPEPSDILQPFIQYLYPRSPPKVSDLSAWAALYTVADKYGAEAVMESLRDMLIPRFLETFPLRVYALASRWGLEEEAKIASTRTLSMDIMTEFPREDADLMGGVACQQLYLLHFSRREAARALIESHPLPSASDPSCGCPPPVYSSLVPTLCRRVTTTPWLTAEEMYREVAKWDYPNKCNNYCRNTTKNKHAYFSSILKGVSELPQTI</sequence>
<name>A0ACB6ZHP9_THEGA</name>
<organism evidence="1 2">
    <name type="scientific">Thelephora ganbajun</name>
    <name type="common">Ganba fungus</name>
    <dbReference type="NCBI Taxonomy" id="370292"/>
    <lineage>
        <taxon>Eukaryota</taxon>
        <taxon>Fungi</taxon>
        <taxon>Dikarya</taxon>
        <taxon>Basidiomycota</taxon>
        <taxon>Agaricomycotina</taxon>
        <taxon>Agaricomycetes</taxon>
        <taxon>Thelephorales</taxon>
        <taxon>Thelephoraceae</taxon>
        <taxon>Thelephora</taxon>
    </lineage>
</organism>
<protein>
    <submittedName>
        <fullName evidence="1">Uncharacterized protein</fullName>
    </submittedName>
</protein>
<reference evidence="1" key="2">
    <citation type="journal article" date="2020" name="Nat. Commun.">
        <title>Large-scale genome sequencing of mycorrhizal fungi provides insights into the early evolution of symbiotic traits.</title>
        <authorList>
            <person name="Miyauchi S."/>
            <person name="Kiss E."/>
            <person name="Kuo A."/>
            <person name="Drula E."/>
            <person name="Kohler A."/>
            <person name="Sanchez-Garcia M."/>
            <person name="Morin E."/>
            <person name="Andreopoulos B."/>
            <person name="Barry K.W."/>
            <person name="Bonito G."/>
            <person name="Buee M."/>
            <person name="Carver A."/>
            <person name="Chen C."/>
            <person name="Cichocki N."/>
            <person name="Clum A."/>
            <person name="Culley D."/>
            <person name="Crous P.W."/>
            <person name="Fauchery L."/>
            <person name="Girlanda M."/>
            <person name="Hayes R.D."/>
            <person name="Keri Z."/>
            <person name="LaButti K."/>
            <person name="Lipzen A."/>
            <person name="Lombard V."/>
            <person name="Magnuson J."/>
            <person name="Maillard F."/>
            <person name="Murat C."/>
            <person name="Nolan M."/>
            <person name="Ohm R.A."/>
            <person name="Pangilinan J."/>
            <person name="Pereira M.F."/>
            <person name="Perotto S."/>
            <person name="Peter M."/>
            <person name="Pfister S."/>
            <person name="Riley R."/>
            <person name="Sitrit Y."/>
            <person name="Stielow J.B."/>
            <person name="Szollosi G."/>
            <person name="Zifcakova L."/>
            <person name="Stursova M."/>
            <person name="Spatafora J.W."/>
            <person name="Tedersoo L."/>
            <person name="Vaario L.M."/>
            <person name="Yamada A."/>
            <person name="Yan M."/>
            <person name="Wang P."/>
            <person name="Xu J."/>
            <person name="Bruns T."/>
            <person name="Baldrian P."/>
            <person name="Vilgalys R."/>
            <person name="Dunand C."/>
            <person name="Henrissat B."/>
            <person name="Grigoriev I.V."/>
            <person name="Hibbett D."/>
            <person name="Nagy L.G."/>
            <person name="Martin F.M."/>
        </authorList>
    </citation>
    <scope>NUCLEOTIDE SEQUENCE</scope>
    <source>
        <strain evidence="1">P2</strain>
    </source>
</reference>
<dbReference type="EMBL" id="MU118005">
    <property type="protein sequence ID" value="KAF9648941.1"/>
    <property type="molecule type" value="Genomic_DNA"/>
</dbReference>